<dbReference type="Pfam" id="PF04923">
    <property type="entry name" value="Ninjurin"/>
    <property type="match status" value="1"/>
</dbReference>
<accession>A0A182IUH0</accession>
<comment type="similarity">
    <text evidence="2">Belongs to the ninjurin family.</text>
</comment>
<dbReference type="GO" id="GO:0016020">
    <property type="term" value="C:membrane"/>
    <property type="evidence" value="ECO:0007669"/>
    <property type="project" value="UniProtKB-SubCell"/>
</dbReference>
<evidence type="ECO:0000313" key="7">
    <source>
        <dbReference type="EnsemblMetazoa" id="AATE005718-PA.1"/>
    </source>
</evidence>
<dbReference type="PANTHER" id="PTHR12316:SF1">
    <property type="entry name" value="NINJURIN-B"/>
    <property type="match status" value="1"/>
</dbReference>
<dbReference type="GO" id="GO:0042246">
    <property type="term" value="P:tissue regeneration"/>
    <property type="evidence" value="ECO:0007669"/>
    <property type="project" value="InterPro"/>
</dbReference>
<proteinExistence type="inferred from homology"/>
<keyword evidence="3" id="KW-0812">Transmembrane</keyword>
<reference evidence="7" key="1">
    <citation type="submission" date="2022-08" db="UniProtKB">
        <authorList>
            <consortium name="EnsemblMetazoa"/>
        </authorList>
    </citation>
    <scope>IDENTIFICATION</scope>
    <source>
        <strain evidence="7">EBRO</strain>
    </source>
</reference>
<evidence type="ECO:0000256" key="6">
    <source>
        <dbReference type="ARBA" id="ARBA00023136"/>
    </source>
</evidence>
<dbReference type="EnsemblMetazoa" id="AATE005718-RA">
    <property type="protein sequence ID" value="AATE005718-PA.1"/>
    <property type="gene ID" value="AATE005718"/>
</dbReference>
<keyword evidence="4" id="KW-0130">Cell adhesion</keyword>
<evidence type="ECO:0000256" key="5">
    <source>
        <dbReference type="ARBA" id="ARBA00022989"/>
    </source>
</evidence>
<evidence type="ECO:0000256" key="3">
    <source>
        <dbReference type="ARBA" id="ARBA00022692"/>
    </source>
</evidence>
<keyword evidence="6" id="KW-0472">Membrane</keyword>
<protein>
    <recommendedName>
        <fullName evidence="8">Ninjurin</fullName>
    </recommendedName>
</protein>
<sequence length="183" mass="20078">MTQNNRPKSATAGIDELPMGNNMEDTLIEMHSIEGTTAGERDIDVIERTVEEPLKMRHIPEDSSSLSEVDGGRRSRSNQTHTYDIHKGIAESAMDISLLTANANQLRLLVTYNEKSSTYVACIALVISSLVLQILVASAVIIVKSHPKSKPSQRIYQLKIASSIFVSIITVINILVASLVITY</sequence>
<comment type="subcellular location">
    <subcellularLocation>
        <location evidence="1">Membrane</location>
        <topology evidence="1">Multi-pass membrane protein</topology>
    </subcellularLocation>
</comment>
<evidence type="ECO:0000256" key="1">
    <source>
        <dbReference type="ARBA" id="ARBA00004141"/>
    </source>
</evidence>
<evidence type="ECO:0000256" key="2">
    <source>
        <dbReference type="ARBA" id="ARBA00008141"/>
    </source>
</evidence>
<dbReference type="VEuPathDB" id="VectorBase:AATE005718"/>
<dbReference type="GO" id="GO:0007155">
    <property type="term" value="P:cell adhesion"/>
    <property type="evidence" value="ECO:0007669"/>
    <property type="project" value="UniProtKB-KW"/>
</dbReference>
<evidence type="ECO:0008006" key="8">
    <source>
        <dbReference type="Google" id="ProtNLM"/>
    </source>
</evidence>
<dbReference type="PANTHER" id="PTHR12316">
    <property type="entry name" value="NINJURIN-RELATED"/>
    <property type="match status" value="1"/>
</dbReference>
<organism evidence="7">
    <name type="scientific">Anopheles atroparvus</name>
    <name type="common">European mosquito</name>
    <dbReference type="NCBI Taxonomy" id="41427"/>
    <lineage>
        <taxon>Eukaryota</taxon>
        <taxon>Metazoa</taxon>
        <taxon>Ecdysozoa</taxon>
        <taxon>Arthropoda</taxon>
        <taxon>Hexapoda</taxon>
        <taxon>Insecta</taxon>
        <taxon>Pterygota</taxon>
        <taxon>Neoptera</taxon>
        <taxon>Endopterygota</taxon>
        <taxon>Diptera</taxon>
        <taxon>Nematocera</taxon>
        <taxon>Culicoidea</taxon>
        <taxon>Culicidae</taxon>
        <taxon>Anophelinae</taxon>
        <taxon>Anopheles</taxon>
    </lineage>
</organism>
<keyword evidence="5" id="KW-1133">Transmembrane helix</keyword>
<name>A0A182IUH0_ANOAO</name>
<dbReference type="InterPro" id="IPR007007">
    <property type="entry name" value="Ninjurin"/>
</dbReference>
<evidence type="ECO:0000256" key="4">
    <source>
        <dbReference type="ARBA" id="ARBA00022889"/>
    </source>
</evidence>
<dbReference type="AlphaFoldDB" id="A0A182IUH0"/>